<comment type="similarity">
    <text evidence="1">Belongs to the glycosyl hydrolase 3 family.</text>
</comment>
<dbReference type="GO" id="GO:0016787">
    <property type="term" value="F:hydrolase activity"/>
    <property type="evidence" value="ECO:0007669"/>
    <property type="project" value="UniProtKB-KW"/>
</dbReference>
<dbReference type="InterPro" id="IPR044993">
    <property type="entry name" value="BXL"/>
</dbReference>
<evidence type="ECO:0000256" key="4">
    <source>
        <dbReference type="SAM" id="SignalP"/>
    </source>
</evidence>
<feature type="chain" id="PRO_5045997523" evidence="4">
    <location>
        <begin position="24"/>
        <end position="732"/>
    </location>
</feature>
<evidence type="ECO:0000313" key="7">
    <source>
        <dbReference type="Proteomes" id="UP001528920"/>
    </source>
</evidence>
<feature type="signal peptide" evidence="4">
    <location>
        <begin position="1"/>
        <end position="23"/>
    </location>
</feature>
<evidence type="ECO:0000256" key="2">
    <source>
        <dbReference type="ARBA" id="ARBA00022729"/>
    </source>
</evidence>
<evidence type="ECO:0000313" key="6">
    <source>
        <dbReference type="EMBL" id="MDE5417539.1"/>
    </source>
</evidence>
<keyword evidence="2 4" id="KW-0732">Signal</keyword>
<dbReference type="InterPro" id="IPR036881">
    <property type="entry name" value="Glyco_hydro_3_C_sf"/>
</dbReference>
<dbReference type="Pfam" id="PF01915">
    <property type="entry name" value="Glyco_hydro_3_C"/>
    <property type="match status" value="1"/>
</dbReference>
<dbReference type="SUPFAM" id="SSF51445">
    <property type="entry name" value="(Trans)glycosidases"/>
    <property type="match status" value="1"/>
</dbReference>
<dbReference type="Proteomes" id="UP001528920">
    <property type="component" value="Unassembled WGS sequence"/>
</dbReference>
<protein>
    <submittedName>
        <fullName evidence="6">Glycoside hydrolase family 3 C-terminal domain-containing protein</fullName>
    </submittedName>
</protein>
<dbReference type="PANTHER" id="PTHR42721:SF3">
    <property type="entry name" value="BETA-D-XYLOSIDASE 5-RELATED"/>
    <property type="match status" value="1"/>
</dbReference>
<proteinExistence type="inferred from homology"/>
<dbReference type="InterPro" id="IPR026891">
    <property type="entry name" value="Fn3-like"/>
</dbReference>
<evidence type="ECO:0000256" key="3">
    <source>
        <dbReference type="ARBA" id="ARBA00022801"/>
    </source>
</evidence>
<dbReference type="InterPro" id="IPR001764">
    <property type="entry name" value="Glyco_hydro_3_N"/>
</dbReference>
<dbReference type="PANTHER" id="PTHR42721">
    <property type="entry name" value="SUGAR HYDROLASE-RELATED"/>
    <property type="match status" value="1"/>
</dbReference>
<dbReference type="Gene3D" id="2.60.40.10">
    <property type="entry name" value="Immunoglobulins"/>
    <property type="match status" value="1"/>
</dbReference>
<dbReference type="SUPFAM" id="SSF52279">
    <property type="entry name" value="Beta-D-glucan exohydrolase, C-terminal domain"/>
    <property type="match status" value="1"/>
</dbReference>
<dbReference type="SMART" id="SM01217">
    <property type="entry name" value="Fn3_like"/>
    <property type="match status" value="1"/>
</dbReference>
<reference evidence="6 7" key="1">
    <citation type="submission" date="2022-01" db="EMBL/GenBank/DDBJ databases">
        <title>Labilibaculum sp. nov, a marine bacterium isolated from Antarctica.</title>
        <authorList>
            <person name="Dai W."/>
        </authorList>
    </citation>
    <scope>NUCLEOTIDE SEQUENCE [LARGE SCALE GENOMIC DNA]</scope>
    <source>
        <strain evidence="6 7">DW002</strain>
    </source>
</reference>
<dbReference type="RefSeq" id="WP_275108879.1">
    <property type="nucleotide sequence ID" value="NZ_JAKJSC010000001.1"/>
</dbReference>
<comment type="caution">
    <text evidence="6">The sequence shown here is derived from an EMBL/GenBank/DDBJ whole genome shotgun (WGS) entry which is preliminary data.</text>
</comment>
<dbReference type="Pfam" id="PF00933">
    <property type="entry name" value="Glyco_hydro_3"/>
    <property type="match status" value="1"/>
</dbReference>
<keyword evidence="3 6" id="KW-0378">Hydrolase</keyword>
<dbReference type="InterPro" id="IPR036962">
    <property type="entry name" value="Glyco_hydro_3_N_sf"/>
</dbReference>
<dbReference type="EMBL" id="JAKJSC010000001">
    <property type="protein sequence ID" value="MDE5417539.1"/>
    <property type="molecule type" value="Genomic_DNA"/>
</dbReference>
<dbReference type="InterPro" id="IPR002772">
    <property type="entry name" value="Glyco_hydro_3_C"/>
</dbReference>
<dbReference type="InterPro" id="IPR017853">
    <property type="entry name" value="GH"/>
</dbReference>
<dbReference type="InterPro" id="IPR013783">
    <property type="entry name" value="Ig-like_fold"/>
</dbReference>
<dbReference type="Gene3D" id="3.40.50.1700">
    <property type="entry name" value="Glycoside hydrolase family 3 C-terminal domain"/>
    <property type="match status" value="1"/>
</dbReference>
<gene>
    <name evidence="6" type="ORF">L3049_05910</name>
</gene>
<accession>A0ABT5VTC0</accession>
<evidence type="ECO:0000256" key="1">
    <source>
        <dbReference type="ARBA" id="ARBA00005336"/>
    </source>
</evidence>
<dbReference type="Gene3D" id="3.20.20.300">
    <property type="entry name" value="Glycoside hydrolase, family 3, N-terminal domain"/>
    <property type="match status" value="1"/>
</dbReference>
<name>A0ABT5VTC0_9BACT</name>
<feature type="domain" description="Fibronectin type III-like" evidence="5">
    <location>
        <begin position="642"/>
        <end position="711"/>
    </location>
</feature>
<organism evidence="6 7">
    <name type="scientific">Paralabilibaculum antarcticum</name>
    <dbReference type="NCBI Taxonomy" id="2912572"/>
    <lineage>
        <taxon>Bacteria</taxon>
        <taxon>Pseudomonadati</taxon>
        <taxon>Bacteroidota</taxon>
        <taxon>Bacteroidia</taxon>
        <taxon>Marinilabiliales</taxon>
        <taxon>Marinifilaceae</taxon>
        <taxon>Paralabilibaculum</taxon>
    </lineage>
</organism>
<sequence length="732" mass="80581">MRNVKLLLLAVLVCCANISILSAQNENYEWFNSELSIDSRIDALIDAMTLEEKVSQLTDVSVAIPRLSVPRYNWWNECLHGVARNGRSTVFPQAIGLAATFDPDLAKRVSTAISDEARAKFNISIKNDNRAKYAGLTFWTPNINIFRDARWGRGQETYGEDPYLTSRIGVAFVNGLQGDDPKYLKAAACAKHYAVHSGPEALRHEFDAIVSKKDLYETYLPAFEALVKEANVESVMGAYNRVLGEPACGSPFLLQEILRDDWGFKGHVVSDCGAISDFHLFHKVTKNAVESAALAINSGVDLNCGKVYPKLVDAVQQGLVKEETIDKSLRALLNTRFKLGFFDPEENNPYSKLGEEVICSKKHSDLALEVARKSIVLLTNKNNALPLSPAIKNLYVTGPQANNSEVLLGNYYGMSNRLVNVLEGITAAVSSSTTINYKKGCLPYRKNVNPIDWTTGEAKNADAIIAVLGISSAMEGEEGDAIASETMGDRLQPFLPANQLEFLRKLKKDNKKPVIVVMTGGSPMIIPEVADLADAIVWAWYPGQEGGTAVADVVFGKISPSGKLPLTFPKSMDQLPAYEDYSMKGRTYKYMKEDPLFPFGFGLSYSKFKYDDFSLSSAKLKKNEDLEIAIKLSNVGEMMADEVVQIYLAQPGAGETAPLRKLVAFKRLSLKVGENKNLKFTIGAKEFAQVTEKGNSEIRKGKYTLFIGGSSPVKDLENKGVSALQSMDFEIR</sequence>
<keyword evidence="7" id="KW-1185">Reference proteome</keyword>
<dbReference type="Pfam" id="PF14310">
    <property type="entry name" value="Fn3-like"/>
    <property type="match status" value="1"/>
</dbReference>
<evidence type="ECO:0000259" key="5">
    <source>
        <dbReference type="SMART" id="SM01217"/>
    </source>
</evidence>
<dbReference type="PRINTS" id="PR00133">
    <property type="entry name" value="GLHYDRLASE3"/>
</dbReference>